<evidence type="ECO:0000259" key="1">
    <source>
        <dbReference type="SMART" id="SM00670"/>
    </source>
</evidence>
<dbReference type="PANTHER" id="PTHR34610:SF3">
    <property type="entry name" value="SSL7007 PROTEIN"/>
    <property type="match status" value="1"/>
</dbReference>
<sequence>MPDKQVFVLDANIIVSAVLLPRSLTRKAFDKVLRDGEIVVSEAVVNELDEVLRRPKLNNYVHEEERIQFLMMLLRESRIVRGNRVVEDCRDPKDNKYLELALEAGANCILSGDKDLLVLHPYHGIKIRNPQQFLDGE</sequence>
<dbReference type="InterPro" id="IPR029060">
    <property type="entry name" value="PIN-like_dom_sf"/>
</dbReference>
<dbReference type="InterPro" id="IPR002850">
    <property type="entry name" value="PIN_toxin-like"/>
</dbReference>
<dbReference type="InterPro" id="IPR002716">
    <property type="entry name" value="PIN_dom"/>
</dbReference>
<keyword evidence="3" id="KW-1185">Reference proteome</keyword>
<accession>A0A6C2TX48</accession>
<dbReference type="SUPFAM" id="SSF88723">
    <property type="entry name" value="PIN domain-like"/>
    <property type="match status" value="1"/>
</dbReference>
<dbReference type="EMBL" id="CAAHFG010000001">
    <property type="protein sequence ID" value="VGO12137.1"/>
    <property type="molecule type" value="Genomic_DNA"/>
</dbReference>
<dbReference type="Proteomes" id="UP000366872">
    <property type="component" value="Unassembled WGS sequence"/>
</dbReference>
<proteinExistence type="predicted"/>
<dbReference type="RefSeq" id="WP_136077828.1">
    <property type="nucleotide sequence ID" value="NZ_CAAHFG010000001.1"/>
</dbReference>
<gene>
    <name evidence="2" type="ORF">PDESU_00688</name>
</gene>
<protein>
    <recommendedName>
        <fullName evidence="1">PIN domain-containing protein</fullName>
    </recommendedName>
</protein>
<evidence type="ECO:0000313" key="3">
    <source>
        <dbReference type="Proteomes" id="UP000366872"/>
    </source>
</evidence>
<dbReference type="Gene3D" id="3.40.50.1010">
    <property type="entry name" value="5'-nuclease"/>
    <property type="match status" value="1"/>
</dbReference>
<dbReference type="Pfam" id="PF13470">
    <property type="entry name" value="PIN_3"/>
    <property type="match status" value="1"/>
</dbReference>
<name>A0A6C2TX48_PONDE</name>
<dbReference type="PANTHER" id="PTHR34610">
    <property type="entry name" value="SSL7007 PROTEIN"/>
    <property type="match status" value="1"/>
</dbReference>
<evidence type="ECO:0000313" key="2">
    <source>
        <dbReference type="EMBL" id="VGO12137.1"/>
    </source>
</evidence>
<reference evidence="2 3" key="1">
    <citation type="submission" date="2019-04" db="EMBL/GenBank/DDBJ databases">
        <authorList>
            <person name="Van Vliet M D."/>
        </authorList>
    </citation>
    <scope>NUCLEOTIDE SEQUENCE [LARGE SCALE GENOMIC DNA]</scope>
    <source>
        <strain evidence="2 3">F1</strain>
    </source>
</reference>
<dbReference type="NCBIfam" id="TIGR00305">
    <property type="entry name" value="putative toxin-antitoxin system toxin component, PIN family"/>
    <property type="match status" value="1"/>
</dbReference>
<organism evidence="2 3">
    <name type="scientific">Pontiella desulfatans</name>
    <dbReference type="NCBI Taxonomy" id="2750659"/>
    <lineage>
        <taxon>Bacteria</taxon>
        <taxon>Pseudomonadati</taxon>
        <taxon>Kiritimatiellota</taxon>
        <taxon>Kiritimatiellia</taxon>
        <taxon>Kiritimatiellales</taxon>
        <taxon>Pontiellaceae</taxon>
        <taxon>Pontiella</taxon>
    </lineage>
</organism>
<dbReference type="AlphaFoldDB" id="A0A6C2TX48"/>
<dbReference type="SMART" id="SM00670">
    <property type="entry name" value="PINc"/>
    <property type="match status" value="1"/>
</dbReference>
<feature type="domain" description="PIN" evidence="1">
    <location>
        <begin position="5"/>
        <end position="118"/>
    </location>
</feature>